<dbReference type="InterPro" id="IPR013863">
    <property type="entry name" value="VID27_C"/>
</dbReference>
<feature type="compositionally biased region" description="Basic and acidic residues" evidence="1">
    <location>
        <begin position="62"/>
        <end position="76"/>
    </location>
</feature>
<dbReference type="Pfam" id="PF08553">
    <property type="entry name" value="VID27"/>
    <property type="match status" value="1"/>
</dbReference>
<dbReference type="VEuPathDB" id="ToxoDB:CSUI_001015"/>
<protein>
    <submittedName>
        <fullName evidence="3">Cytoplasmic protein</fullName>
    </submittedName>
</protein>
<dbReference type="InterPro" id="IPR040458">
    <property type="entry name" value="Vid27"/>
</dbReference>
<reference evidence="3 4" key="1">
    <citation type="journal article" date="2017" name="Int. J. Parasitol.">
        <title>The genome of the protozoan parasite Cystoisospora suis and a reverse vaccinology approach to identify vaccine candidates.</title>
        <authorList>
            <person name="Palmieri N."/>
            <person name="Shrestha A."/>
            <person name="Ruttkowski B."/>
            <person name="Beck T."/>
            <person name="Vogl C."/>
            <person name="Tomley F."/>
            <person name="Blake D.P."/>
            <person name="Joachim A."/>
        </authorList>
    </citation>
    <scope>NUCLEOTIDE SEQUENCE [LARGE SCALE GENOMIC DNA]</scope>
    <source>
        <strain evidence="3 4">Wien I</strain>
    </source>
</reference>
<dbReference type="GO" id="GO:0005737">
    <property type="term" value="C:cytoplasm"/>
    <property type="evidence" value="ECO:0007669"/>
    <property type="project" value="TreeGrafter"/>
</dbReference>
<dbReference type="OrthoDB" id="10251113at2759"/>
<evidence type="ECO:0000313" key="3">
    <source>
        <dbReference type="EMBL" id="PHJ25128.1"/>
    </source>
</evidence>
<feature type="compositionally biased region" description="Low complexity" evidence="1">
    <location>
        <begin position="77"/>
        <end position="95"/>
    </location>
</feature>
<accession>A0A2C6LD67</accession>
<evidence type="ECO:0000259" key="2">
    <source>
        <dbReference type="Pfam" id="PF08553"/>
    </source>
</evidence>
<keyword evidence="4" id="KW-1185">Reference proteome</keyword>
<proteinExistence type="predicted"/>
<dbReference type="GO" id="GO:0005634">
    <property type="term" value="C:nucleus"/>
    <property type="evidence" value="ECO:0007669"/>
    <property type="project" value="TreeGrafter"/>
</dbReference>
<feature type="region of interest" description="Disordered" evidence="1">
    <location>
        <begin position="19"/>
        <end position="95"/>
    </location>
</feature>
<organism evidence="3 4">
    <name type="scientific">Cystoisospora suis</name>
    <dbReference type="NCBI Taxonomy" id="483139"/>
    <lineage>
        <taxon>Eukaryota</taxon>
        <taxon>Sar</taxon>
        <taxon>Alveolata</taxon>
        <taxon>Apicomplexa</taxon>
        <taxon>Conoidasida</taxon>
        <taxon>Coccidia</taxon>
        <taxon>Eucoccidiorida</taxon>
        <taxon>Eimeriorina</taxon>
        <taxon>Sarcocystidae</taxon>
        <taxon>Cystoisospora</taxon>
    </lineage>
</organism>
<dbReference type="AlphaFoldDB" id="A0A2C6LD67"/>
<sequence length="651" mass="72017">MQRPHTLEAYLLINDLYGSAASSREESPERTIKTSPSSSSSKDKISTSTAASVTSSHTQRSSAEKTESGREEKHSYDSSSRSSHTEGSSRGLFSSSSQKNQWQLSLSYDEFIAMDTELLQLQWWGVGTLEDEEGRTSLLSSSTSSSSGGSKGGVESRTLGNEDSLSWGGEKQLYQLRLIKNTQGSSSRSSSSSSQTVKKGAGRGGEERENDEKSKQFFLILQRVMMEAAEGVKVDETAVQTVQAMEASFGYEDTLFDKSIRKNEEENELEWGDAQSEEVTDDENEAAVPLVQRDPTREVWSKCPDTMLYKNMVVGKNRTFVFRQAAQAPHQQTKNTIQVVGFDEYGKTKIVTTVQDNKFDFNSKHVSPAAALLQDGGNKMVLVDENRENAFMMDLEREKIVQKWDADHMTIGGVMPTRKDDLNERTFVAFNPQSIFCMDTRLASNARTHSLSYATKVNFTCGGTDQGGHIATGNAIGDVRLYDGGVNAEGKYKRAKTHLKGLGDPLLHICSLSDGSWVLGTCQKYLVLFPVKLSTNGKTGFVTALGKQKPHPIVLRLRLEDIAHYNLQELNFTKAEFDANETTIVTSTNNLVIIWDFIAVKRGDLFAYSIRKIHDYIKDVAFAKTSVGDSDRVIMATPASVSTKALKKLVR</sequence>
<feature type="region of interest" description="Disordered" evidence="1">
    <location>
        <begin position="135"/>
        <end position="164"/>
    </location>
</feature>
<feature type="compositionally biased region" description="Basic and acidic residues" evidence="1">
    <location>
        <begin position="23"/>
        <end position="32"/>
    </location>
</feature>
<dbReference type="PANTHER" id="PTHR31913">
    <property type="entry name" value="VACUOLAR IMPORT AND DEGRADATION PROTEIN 27"/>
    <property type="match status" value="1"/>
</dbReference>
<feature type="compositionally biased region" description="Low complexity" evidence="1">
    <location>
        <begin position="33"/>
        <end position="58"/>
    </location>
</feature>
<evidence type="ECO:0000256" key="1">
    <source>
        <dbReference type="SAM" id="MobiDB-lite"/>
    </source>
</evidence>
<feature type="compositionally biased region" description="Low complexity" evidence="1">
    <location>
        <begin position="136"/>
        <end position="148"/>
    </location>
</feature>
<comment type="caution">
    <text evidence="3">The sequence shown here is derived from an EMBL/GenBank/DDBJ whole genome shotgun (WGS) entry which is preliminary data.</text>
</comment>
<evidence type="ECO:0000313" key="4">
    <source>
        <dbReference type="Proteomes" id="UP000221165"/>
    </source>
</evidence>
<dbReference type="Proteomes" id="UP000221165">
    <property type="component" value="Unassembled WGS sequence"/>
</dbReference>
<dbReference type="PANTHER" id="PTHR31913:SF0">
    <property type="entry name" value="VACUOLAR IMPORT AND DEGRADATION PROTEIN 27"/>
    <property type="match status" value="1"/>
</dbReference>
<dbReference type="RefSeq" id="XP_067926800.1">
    <property type="nucleotide sequence ID" value="XM_068061221.1"/>
</dbReference>
<name>A0A2C6LD67_9APIC</name>
<feature type="compositionally biased region" description="Low complexity" evidence="1">
    <location>
        <begin position="185"/>
        <end position="194"/>
    </location>
</feature>
<feature type="region of interest" description="Disordered" evidence="1">
    <location>
        <begin position="181"/>
        <end position="212"/>
    </location>
</feature>
<dbReference type="GeneID" id="94424432"/>
<gene>
    <name evidence="3" type="ORF">CSUI_001015</name>
</gene>
<feature type="domain" description="Vacuolar import/degradation Vid27 C-terminal" evidence="2">
    <location>
        <begin position="347"/>
        <end position="649"/>
    </location>
</feature>
<dbReference type="EMBL" id="MIGC01000403">
    <property type="protein sequence ID" value="PHJ25128.1"/>
    <property type="molecule type" value="Genomic_DNA"/>
</dbReference>